<reference evidence="9 10" key="1">
    <citation type="submission" date="2016-10" db="EMBL/GenBank/DDBJ databases">
        <authorList>
            <person name="de Groot N.N."/>
        </authorList>
    </citation>
    <scope>NUCLEOTIDE SEQUENCE [LARGE SCALE GENOMIC DNA]</scope>
    <source>
        <strain evidence="9 10">CGMCC 1.6848</strain>
    </source>
</reference>
<dbReference type="Proteomes" id="UP000199040">
    <property type="component" value="Unassembled WGS sequence"/>
</dbReference>
<sequence length="1374" mass="146438">MASAFRHRSRVLITILLRLLIWFPLWLVGLVLFLLGLALSPWGTSWLVSQGEKQGFFSVEDVSGAPLDDLTLQGLDITAGPATIRIGRLHLAWAEDCLLDGKLCLDALQLADVDVKLREADSPTQEASPQEETGSGMPSIAVPFPVELRALELRDVDVRLADGTYLALQHFTSGARVSGDTFTLLPTRLSDGRLVLPESPGQRLAMPESPAADNGESDSDSGAQATFLTADAIDGAIAVTAPIEQGVQDDSGETQQASDATSFVEREPIDLPDISLPMTVRVPSLVVDNFIVDGPERHVIDRLALSLEGEGHDIRLHSLAVTSSDADAELSARVSLQDAYPLSSELNAVVHREPLAGETLSLTLDGSLGDLSVGIEASGPVAASLQAQADVLAPTLPFNVLLEADRVQWPLEKTRVEPAGLNAAIEVATGASPAEDSTQLHSQAQAPYVVENLTLRADGDLASYRTALSAAVSGGELPEEISLAMTGEGDMQRFAWAPLAVSADSVALISRGAVRWSPQLEVDASVNLDRFSLDALTDAVQGRLSGDAELHFAMREAQEGWQLTVPQLDIEGTLQERPLSLEAQLSGNSEMRWQVERLRLRQGENRLTAQGSLAETMDFNGELNAPALGTILPQLGGSAQGRFAVAGTLEAPQLDLTLSGNNLRYAENRLDRLRLDAETAGLEDPRLDVAMDAYGIEAGGQRIEHVDLDLDGRLSRHQLELVVDAAETMPLSRASLAMTGGLNAERTRYQGRLTSLAVDTEQADLRLAEATGFTVYLPEGRVTAEPFCLVRQQGGRLCAVEPLQASAERGSVDLALRDFPMDIVNAALPDAWRAEGESNGRINLAWSSGGRWSAQADLQSRLALSGEDAYGQPWSLPDSRLSLQLNATPASANIESTLTLAGAGELAVDATINDPTGNARLGGSVTLDDIRLAPYRRLTTGLEQLEGTLEGQVGLGGTLTDPRLNGNLQLGDLRVSGEDIPVAIRDGRLDIQLLGDNATLDGFVAADEGRLELQGQARWPAPGEWVADLGIEGTESPLLVEMPEFGRLRVAPDLDIQATPELLRIRGDVQVPWARLTVAKSESPPSAVAPSSDEVIITREDEQRAREAARQALQEATEGADEATAQALQEAGMSLDVAVDVSLGPDVQLEAYGLAAELQGDLQVRQSNGPVQLFGEVNLIDGRYQAFGQDLIIRRGQVLFSGPASQPRLQFEAIRNPETTEDDVIAGLRVTGPASQPNLSIFSEPAMDESRALSYLLRGRAPEDAGNDGALTSALIGLSLSRTGGAVGQLGQVFGVEDLSLDTAGSGEESQVVVSGYLFDDLKVSYGVGIFSPIAQLTLRYKLFQNLYVEAVSGAAQAVDLIYTFSLGRSNASP</sequence>
<evidence type="ECO:0000256" key="6">
    <source>
        <dbReference type="SAM" id="MobiDB-lite"/>
    </source>
</evidence>
<comment type="subcellular location">
    <subcellularLocation>
        <location evidence="1">Membrane</location>
        <topology evidence="1">Single-pass membrane protein</topology>
    </subcellularLocation>
</comment>
<evidence type="ECO:0000259" key="8">
    <source>
        <dbReference type="Pfam" id="PF04357"/>
    </source>
</evidence>
<dbReference type="InterPro" id="IPR007452">
    <property type="entry name" value="TamB_C"/>
</dbReference>
<evidence type="ECO:0000256" key="2">
    <source>
        <dbReference type="ARBA" id="ARBA00022692"/>
    </source>
</evidence>
<dbReference type="STRING" id="442341.SAMN04487959_108183"/>
<feature type="domain" description="Translocation and assembly module TamB C-terminal" evidence="8">
    <location>
        <begin position="1006"/>
        <end position="1365"/>
    </location>
</feature>
<accession>A0A1I3CF27</accession>
<keyword evidence="2 7" id="KW-0812">Transmembrane</keyword>
<dbReference type="EMBL" id="FOPY01000008">
    <property type="protein sequence ID" value="SFH73130.1"/>
    <property type="molecule type" value="Genomic_DNA"/>
</dbReference>
<feature type="transmembrane region" description="Helical" evidence="7">
    <location>
        <begin position="12"/>
        <end position="39"/>
    </location>
</feature>
<keyword evidence="10" id="KW-1185">Reference proteome</keyword>
<protein>
    <submittedName>
        <fullName evidence="9">Translocation and assembly module TamB</fullName>
    </submittedName>
</protein>
<evidence type="ECO:0000256" key="3">
    <source>
        <dbReference type="ARBA" id="ARBA00022989"/>
    </source>
</evidence>
<feature type="region of interest" description="Disordered" evidence="6">
    <location>
        <begin position="195"/>
        <end position="222"/>
    </location>
</feature>
<dbReference type="Pfam" id="PF04357">
    <property type="entry name" value="TamB"/>
    <property type="match status" value="1"/>
</dbReference>
<evidence type="ECO:0000313" key="10">
    <source>
        <dbReference type="Proteomes" id="UP000199040"/>
    </source>
</evidence>
<dbReference type="GO" id="GO:0005886">
    <property type="term" value="C:plasma membrane"/>
    <property type="evidence" value="ECO:0007669"/>
    <property type="project" value="InterPro"/>
</dbReference>
<dbReference type="PANTHER" id="PTHR36985:SF1">
    <property type="entry name" value="TRANSLOCATION AND ASSEMBLY MODULE SUBUNIT TAMB"/>
    <property type="match status" value="1"/>
</dbReference>
<evidence type="ECO:0000256" key="7">
    <source>
        <dbReference type="SAM" id="Phobius"/>
    </source>
</evidence>
<evidence type="ECO:0000256" key="5">
    <source>
        <dbReference type="SAM" id="Coils"/>
    </source>
</evidence>
<evidence type="ECO:0000256" key="1">
    <source>
        <dbReference type="ARBA" id="ARBA00004167"/>
    </source>
</evidence>
<evidence type="ECO:0000256" key="4">
    <source>
        <dbReference type="ARBA" id="ARBA00023136"/>
    </source>
</evidence>
<dbReference type="GO" id="GO:0097347">
    <property type="term" value="C:TAM protein secretion complex"/>
    <property type="evidence" value="ECO:0007669"/>
    <property type="project" value="TreeGrafter"/>
</dbReference>
<gene>
    <name evidence="9" type="ORF">SAMN04487959_108183</name>
</gene>
<dbReference type="GO" id="GO:0009306">
    <property type="term" value="P:protein secretion"/>
    <property type="evidence" value="ECO:0007669"/>
    <property type="project" value="InterPro"/>
</dbReference>
<keyword evidence="3 7" id="KW-1133">Transmembrane helix</keyword>
<organism evidence="9 10">
    <name type="scientific">Modicisalibacter xianhensis</name>
    <dbReference type="NCBI Taxonomy" id="442341"/>
    <lineage>
        <taxon>Bacteria</taxon>
        <taxon>Pseudomonadati</taxon>
        <taxon>Pseudomonadota</taxon>
        <taxon>Gammaproteobacteria</taxon>
        <taxon>Oceanospirillales</taxon>
        <taxon>Halomonadaceae</taxon>
        <taxon>Modicisalibacter</taxon>
    </lineage>
</organism>
<name>A0A1I3CF27_9GAMM</name>
<keyword evidence="4 7" id="KW-0472">Membrane</keyword>
<evidence type="ECO:0000313" key="9">
    <source>
        <dbReference type="EMBL" id="SFH73130.1"/>
    </source>
</evidence>
<proteinExistence type="predicted"/>
<keyword evidence="5" id="KW-0175">Coiled coil</keyword>
<feature type="coiled-coil region" evidence="5">
    <location>
        <begin position="1099"/>
        <end position="1126"/>
    </location>
</feature>
<dbReference type="PANTHER" id="PTHR36985">
    <property type="entry name" value="TRANSLOCATION AND ASSEMBLY MODULE SUBUNIT TAMB"/>
    <property type="match status" value="1"/>
</dbReference>
<feature type="region of interest" description="Disordered" evidence="6">
    <location>
        <begin position="245"/>
        <end position="266"/>
    </location>
</feature>